<dbReference type="EMBL" id="MHLI01000010">
    <property type="protein sequence ID" value="OGZ05475.1"/>
    <property type="molecule type" value="Genomic_DNA"/>
</dbReference>
<gene>
    <name evidence="7" type="ORF">A2845_05670</name>
</gene>
<name>A0A1G2CVS6_9BACT</name>
<protein>
    <recommendedName>
        <fullName evidence="9">Transcriptional regulator</fullName>
    </recommendedName>
</protein>
<dbReference type="GO" id="GO:0005829">
    <property type="term" value="C:cytosol"/>
    <property type="evidence" value="ECO:0007669"/>
    <property type="project" value="TreeGrafter"/>
</dbReference>
<proteinExistence type="inferred from homology"/>
<evidence type="ECO:0000313" key="8">
    <source>
        <dbReference type="Proteomes" id="UP000177122"/>
    </source>
</evidence>
<evidence type="ECO:0008006" key="9">
    <source>
        <dbReference type="Google" id="ProtNLM"/>
    </source>
</evidence>
<dbReference type="SUPFAM" id="SSF75625">
    <property type="entry name" value="YebC-like"/>
    <property type="match status" value="1"/>
</dbReference>
<feature type="region of interest" description="Disordered" evidence="4">
    <location>
        <begin position="1"/>
        <end position="22"/>
    </location>
</feature>
<dbReference type="InterPro" id="IPR017856">
    <property type="entry name" value="Integrase-like_N"/>
</dbReference>
<evidence type="ECO:0000256" key="4">
    <source>
        <dbReference type="SAM" id="MobiDB-lite"/>
    </source>
</evidence>
<dbReference type="InterPro" id="IPR029072">
    <property type="entry name" value="YebC-like"/>
</dbReference>
<accession>A0A1G2CVS6</accession>
<sequence>MSGHSKWAQIKRQKGAEDSKKSKVFGKLGSLIATESRKAGGDVNAPGLRMLIEKAKKENMPKDTIERAVKKGAGGEVETMEALTYEGYGPGGCALIIEAFTSNRNKASQEIKHILTRSGGSLAAQGAAAWAFTKTEEGWEPNSTIPLSDEDGAVLSTIIEDLENNDEVQEVFTNAD</sequence>
<evidence type="ECO:0000313" key="7">
    <source>
        <dbReference type="EMBL" id="OGZ05475.1"/>
    </source>
</evidence>
<organism evidence="7 8">
    <name type="scientific">Candidatus Lloydbacteria bacterium RIFCSPHIGHO2_01_FULL_49_22</name>
    <dbReference type="NCBI Taxonomy" id="1798658"/>
    <lineage>
        <taxon>Bacteria</taxon>
        <taxon>Candidatus Lloydiibacteriota</taxon>
    </lineage>
</organism>
<dbReference type="Proteomes" id="UP000177122">
    <property type="component" value="Unassembled WGS sequence"/>
</dbReference>
<keyword evidence="3" id="KW-0804">Transcription</keyword>
<dbReference type="Pfam" id="PF01709">
    <property type="entry name" value="Transcrip_reg"/>
    <property type="match status" value="1"/>
</dbReference>
<dbReference type="AlphaFoldDB" id="A0A1G2CVS6"/>
<evidence type="ECO:0000256" key="1">
    <source>
        <dbReference type="ARBA" id="ARBA00008724"/>
    </source>
</evidence>
<feature type="domain" description="TACO1/YebC-like second and third" evidence="5">
    <location>
        <begin position="81"/>
        <end position="134"/>
    </location>
</feature>
<dbReference type="InterPro" id="IPR049083">
    <property type="entry name" value="TACO1_YebC_N"/>
</dbReference>
<dbReference type="Gene3D" id="1.10.10.200">
    <property type="match status" value="1"/>
</dbReference>
<feature type="domain" description="TACO1/YebC-like N-terminal" evidence="6">
    <location>
        <begin position="5"/>
        <end position="74"/>
    </location>
</feature>
<dbReference type="InterPro" id="IPR026564">
    <property type="entry name" value="Transcrip_reg_TACO1-like_dom3"/>
</dbReference>
<dbReference type="FunFam" id="1.10.10.200:FF:000002">
    <property type="entry name" value="Probable transcriptional regulatory protein CLM62_37755"/>
    <property type="match status" value="1"/>
</dbReference>
<evidence type="ECO:0000259" key="5">
    <source>
        <dbReference type="Pfam" id="PF01709"/>
    </source>
</evidence>
<evidence type="ECO:0000256" key="3">
    <source>
        <dbReference type="ARBA" id="ARBA00023163"/>
    </source>
</evidence>
<reference evidence="7 8" key="1">
    <citation type="journal article" date="2016" name="Nat. Commun.">
        <title>Thousands of microbial genomes shed light on interconnected biogeochemical processes in an aquifer system.</title>
        <authorList>
            <person name="Anantharaman K."/>
            <person name="Brown C.T."/>
            <person name="Hug L.A."/>
            <person name="Sharon I."/>
            <person name="Castelle C.J."/>
            <person name="Probst A.J."/>
            <person name="Thomas B.C."/>
            <person name="Singh A."/>
            <person name="Wilkins M.J."/>
            <person name="Karaoz U."/>
            <person name="Brodie E.L."/>
            <person name="Williams K.H."/>
            <person name="Hubbard S.S."/>
            <person name="Banfield J.F."/>
        </authorList>
    </citation>
    <scope>NUCLEOTIDE SEQUENCE [LARGE SCALE GENOMIC DNA]</scope>
</reference>
<comment type="similarity">
    <text evidence="1">Belongs to the TACO1 family.</text>
</comment>
<evidence type="ECO:0000259" key="6">
    <source>
        <dbReference type="Pfam" id="PF20772"/>
    </source>
</evidence>
<dbReference type="PANTHER" id="PTHR12532">
    <property type="entry name" value="TRANSLATIONAL ACTIVATOR OF CYTOCHROME C OXIDASE 1"/>
    <property type="match status" value="1"/>
</dbReference>
<dbReference type="PANTHER" id="PTHR12532:SF0">
    <property type="entry name" value="TRANSLATIONAL ACTIVATOR OF CYTOCHROME C OXIDASE 1"/>
    <property type="match status" value="1"/>
</dbReference>
<dbReference type="InterPro" id="IPR002876">
    <property type="entry name" value="Transcrip_reg_TACO1-like"/>
</dbReference>
<dbReference type="Pfam" id="PF20772">
    <property type="entry name" value="TACO1_YebC_N"/>
    <property type="match status" value="1"/>
</dbReference>
<evidence type="ECO:0000256" key="2">
    <source>
        <dbReference type="ARBA" id="ARBA00023015"/>
    </source>
</evidence>
<dbReference type="InterPro" id="IPR048300">
    <property type="entry name" value="TACO1_YebC-like_2nd/3rd_dom"/>
</dbReference>
<keyword evidence="2" id="KW-0805">Transcription regulation</keyword>
<dbReference type="Gene3D" id="3.30.70.980">
    <property type="match status" value="1"/>
</dbReference>
<comment type="caution">
    <text evidence="7">The sequence shown here is derived from an EMBL/GenBank/DDBJ whole genome shotgun (WGS) entry which is preliminary data.</text>
</comment>